<dbReference type="EMBL" id="LMVO01000001">
    <property type="protein sequence ID" value="PAV10304.1"/>
    <property type="molecule type" value="Genomic_DNA"/>
</dbReference>
<feature type="transmembrane region" description="Helical" evidence="1">
    <location>
        <begin position="125"/>
        <end position="144"/>
    </location>
</feature>
<evidence type="ECO:0000256" key="1">
    <source>
        <dbReference type="SAM" id="Phobius"/>
    </source>
</evidence>
<sequence length="182" mass="19592">MKPYFQLHEIALLSLLGALIFVLRLVFKIPIHVPGSSGLVWVLPLIIGVGIVRKPGAGLYMGFISGILASFFGVGALHVLDIFKYLAMGLSVDLTSMLFFYRFSNPIVGCIVGAVGNFTKMLVNYAVQMLFGVQATFILVGITVSATTHLIFGGIGGILAVLILSRLRRAGVITEDDKDAYN</sequence>
<dbReference type="Gene3D" id="1.10.1760.20">
    <property type="match status" value="1"/>
</dbReference>
<feature type="transmembrane region" description="Helical" evidence="1">
    <location>
        <begin position="33"/>
        <end position="52"/>
    </location>
</feature>
<dbReference type="RefSeq" id="WP_095641700.1">
    <property type="nucleotide sequence ID" value="NZ_LMVO01000001.1"/>
</dbReference>
<comment type="caution">
    <text evidence="2">The sequence shown here is derived from an EMBL/GenBank/DDBJ whole genome shotgun (WGS) entry which is preliminary data.</text>
</comment>
<reference evidence="2 3" key="1">
    <citation type="journal article" date="2017" name="BMC Genomics">
        <title>Genomic analysis of methanogenic archaea reveals a shift towards energy conservation.</title>
        <authorList>
            <person name="Gilmore S.P."/>
            <person name="Henske J.K."/>
            <person name="Sexton J.A."/>
            <person name="Solomon K.V."/>
            <person name="Seppala S."/>
            <person name="Yoo J.I."/>
            <person name="Huyett L.M."/>
            <person name="Pressman A."/>
            <person name="Cogan J.Z."/>
            <person name="Kivenson V."/>
            <person name="Peng X."/>
            <person name="Tan Y."/>
            <person name="Valentine D.L."/>
            <person name="O'Malley M.A."/>
        </authorList>
    </citation>
    <scope>NUCLEOTIDE SEQUENCE [LARGE SCALE GENOMIC DNA]</scope>
    <source>
        <strain evidence="2 3">XII</strain>
    </source>
</reference>
<feature type="transmembrane region" description="Helical" evidence="1">
    <location>
        <begin position="99"/>
        <end position="118"/>
    </location>
</feature>
<dbReference type="Pfam" id="PF09819">
    <property type="entry name" value="ABC_cobalt"/>
    <property type="match status" value="1"/>
</dbReference>
<evidence type="ECO:0000313" key="2">
    <source>
        <dbReference type="EMBL" id="PAV10304.1"/>
    </source>
</evidence>
<dbReference type="AlphaFoldDB" id="A0AAX0QAV0"/>
<feature type="transmembrane region" description="Helical" evidence="1">
    <location>
        <begin position="59"/>
        <end position="79"/>
    </location>
</feature>
<protein>
    <submittedName>
        <fullName evidence="2">Cobalt ABC transporter permease</fullName>
    </submittedName>
</protein>
<keyword evidence="1" id="KW-0472">Membrane</keyword>
<feature type="transmembrane region" description="Helical" evidence="1">
    <location>
        <begin position="150"/>
        <end position="167"/>
    </location>
</feature>
<dbReference type="InterPro" id="IPR017195">
    <property type="entry name" value="ABC_thiamin-permease_prd"/>
</dbReference>
<keyword evidence="1" id="KW-0812">Transmembrane</keyword>
<name>A0AAX0QAV0_9EURY</name>
<keyword evidence="1" id="KW-1133">Transmembrane helix</keyword>
<keyword evidence="3" id="KW-1185">Reference proteome</keyword>
<dbReference type="Proteomes" id="UP000243820">
    <property type="component" value="Unassembled WGS sequence"/>
</dbReference>
<feature type="transmembrane region" description="Helical" evidence="1">
    <location>
        <begin position="7"/>
        <end position="27"/>
    </location>
</feature>
<proteinExistence type="predicted"/>
<gene>
    <name evidence="2" type="ORF">ASJ83_07580</name>
</gene>
<evidence type="ECO:0000313" key="3">
    <source>
        <dbReference type="Proteomes" id="UP000243820"/>
    </source>
</evidence>
<organism evidence="2 3">
    <name type="scientific">Methanocorpusculum parvum</name>
    <dbReference type="NCBI Taxonomy" id="2193"/>
    <lineage>
        <taxon>Archaea</taxon>
        <taxon>Methanobacteriati</taxon>
        <taxon>Methanobacteriota</taxon>
        <taxon>Stenosarchaea group</taxon>
        <taxon>Methanomicrobia</taxon>
        <taxon>Methanomicrobiales</taxon>
        <taxon>Methanocorpusculaceae</taxon>
        <taxon>Methanocorpusculum</taxon>
    </lineage>
</organism>
<accession>A0AAX0QAV0</accession>